<dbReference type="OrthoDB" id="1327414at2759"/>
<accession>A0A9J5Z4J6</accession>
<organism evidence="1 2">
    <name type="scientific">Solanum commersonii</name>
    <name type="common">Commerson's wild potato</name>
    <name type="synonym">Commerson's nightshade</name>
    <dbReference type="NCBI Taxonomy" id="4109"/>
    <lineage>
        <taxon>Eukaryota</taxon>
        <taxon>Viridiplantae</taxon>
        <taxon>Streptophyta</taxon>
        <taxon>Embryophyta</taxon>
        <taxon>Tracheophyta</taxon>
        <taxon>Spermatophyta</taxon>
        <taxon>Magnoliopsida</taxon>
        <taxon>eudicotyledons</taxon>
        <taxon>Gunneridae</taxon>
        <taxon>Pentapetalae</taxon>
        <taxon>asterids</taxon>
        <taxon>lamiids</taxon>
        <taxon>Solanales</taxon>
        <taxon>Solanaceae</taxon>
        <taxon>Solanoideae</taxon>
        <taxon>Solaneae</taxon>
        <taxon>Solanum</taxon>
    </lineage>
</organism>
<protein>
    <submittedName>
        <fullName evidence="1">Uncharacterized protein</fullName>
    </submittedName>
</protein>
<proteinExistence type="predicted"/>
<dbReference type="EMBL" id="JACXVP010000005">
    <property type="protein sequence ID" value="KAG5607141.1"/>
    <property type="molecule type" value="Genomic_DNA"/>
</dbReference>
<name>A0A9J5Z4J6_SOLCO</name>
<dbReference type="AlphaFoldDB" id="A0A9J5Z4J6"/>
<dbReference type="Proteomes" id="UP000824120">
    <property type="component" value="Chromosome 5"/>
</dbReference>
<keyword evidence="2" id="KW-1185">Reference proteome</keyword>
<comment type="caution">
    <text evidence="1">The sequence shown here is derived from an EMBL/GenBank/DDBJ whole genome shotgun (WGS) entry which is preliminary data.</text>
</comment>
<sequence length="145" mass="16765">MAKYQKDIQRKQCKVLKNGQKFNPSTSWLDYKKESRKKNSKDLDQMGDNWYSVPLSEYDIPDSFPNDLDELLWDKDVFDFMSWQTDKTGSTGPVLPEPDFVTGTGSYQNRFYRKFPMVPSGPLVTGLEPVWTGPEPVLTGSFMYQ</sequence>
<evidence type="ECO:0000313" key="2">
    <source>
        <dbReference type="Proteomes" id="UP000824120"/>
    </source>
</evidence>
<reference evidence="1 2" key="1">
    <citation type="submission" date="2020-09" db="EMBL/GenBank/DDBJ databases">
        <title>De no assembly of potato wild relative species, Solanum commersonii.</title>
        <authorList>
            <person name="Cho K."/>
        </authorList>
    </citation>
    <scope>NUCLEOTIDE SEQUENCE [LARGE SCALE GENOMIC DNA]</scope>
    <source>
        <strain evidence="1">LZ3.2</strain>
        <tissue evidence="1">Leaf</tissue>
    </source>
</reference>
<gene>
    <name evidence="1" type="ORF">H5410_028633</name>
</gene>
<evidence type="ECO:0000313" key="1">
    <source>
        <dbReference type="EMBL" id="KAG5607141.1"/>
    </source>
</evidence>